<protein>
    <submittedName>
        <fullName evidence="10">TonB-dependent receptor</fullName>
    </submittedName>
</protein>
<dbReference type="Gene3D" id="2.40.170.20">
    <property type="entry name" value="TonB-dependent receptor, beta-barrel domain"/>
    <property type="match status" value="1"/>
</dbReference>
<sequence>MKKNLLLLFMLTCIYYAAHAQTKTVSGRVTDAKTKESLIGVTVSVPGTKTGTVTDNQGRFSLSIPDDVKSLTFGYVGYQLQTITLTGKPMEVALLPEQNNLNDVVVVGYGTQKKKDLTGAIATISGEELSGRQTLQVSEALQGAVAGVSVTRSSSAPGSGATVRVRGITTLNNNDALVVVDGIPVSSMDLVNPNDIESLNVLKDAASAAIYGSRGAAGVILITTKRGKTGASNLEYNFEYALQKPTALPAYVDAPTYMKYFNEQATNDGAATGPYANDYIVNFEANRAATPDKFPFANTDWQKLIMTNKYAPREQHDLVFTAGNETLKTKASLGYQNVGAFYDNYNYERYQFRINNDIKISAQLNATVDLGLRRLNNIAPVANPFSGQIPIYEARVMPPIYADRYTNGKYAIAKDGRNPLAQLNEGGTTTGRSNQLQGRLALNFKPVAGLTLTGILAPTFDFNKTKAFSKKITYTLADGSPTTLSNTALTVLSESRNEIYQLTSQFLANYNKTINNHNFSALLGYEGVYSNQESLGASRSGFVLTDFPYLDAGSQLLRDNSGDASEANLRSFFGRLTYDYKSKYFLQANLRYDQSSRFAPAYRDAYFPSFSAGWSLSEEEFMKNIKWISFLKLRGSYGEVGNERIGNYPYQASIDLSTALFYQNGSVIPLNGGAQTVYAVRDISWETTKSTDIGIDAAFLNNRLSLTADYYRKRTTDILLGLDIPINLGFDRPTQNAGVLDVRGWEMAINWKDKIGGLSYSAGFNLSDAKSNVVNMGGTQILGDQSIFEGSQFNEWYGYLSTGIYQTAASANAAPRTSNAVTAGDLGYVDIDNNGIINANDRVLLGGSLPRYQYGGNINLAYKGFDFGISFQGVAKRLSRLNSEVVRPFQEQFGNFPELIDGKFYSKNNTPEQNLAAQYPRLTNTVSGNNYALSDFWLFNGAYFRIKNTTLGYTIADKPLLKKVGLQSIRFYVAVNDFFTSSKFPKYADPESGNASYPIVTTFLGGVNVKF</sequence>
<name>A0A0C1FQJ9_9SPHI</name>
<dbReference type="Gene3D" id="2.60.40.1120">
    <property type="entry name" value="Carboxypeptidase-like, regulatory domain"/>
    <property type="match status" value="1"/>
</dbReference>
<dbReference type="NCBIfam" id="TIGR04057">
    <property type="entry name" value="SusC_RagA_signa"/>
    <property type="match status" value="1"/>
</dbReference>
<evidence type="ECO:0000256" key="2">
    <source>
        <dbReference type="ARBA" id="ARBA00022448"/>
    </source>
</evidence>
<feature type="domain" description="TonB-dependent receptor plug" evidence="9">
    <location>
        <begin position="113"/>
        <end position="219"/>
    </location>
</feature>
<evidence type="ECO:0000256" key="1">
    <source>
        <dbReference type="ARBA" id="ARBA00004571"/>
    </source>
</evidence>
<reference evidence="10 11" key="1">
    <citation type="submission" date="2014-10" db="EMBL/GenBank/DDBJ databases">
        <title>Pedobacter Kyungheensis.</title>
        <authorList>
            <person name="Anderson B.M."/>
            <person name="Newman J.D."/>
        </authorList>
    </citation>
    <scope>NUCLEOTIDE SEQUENCE [LARGE SCALE GENOMIC DNA]</scope>
    <source>
        <strain evidence="10 11">KACC 16221</strain>
    </source>
</reference>
<dbReference type="InterPro" id="IPR023997">
    <property type="entry name" value="TonB-dep_OMP_SusC/RagA_CS"/>
</dbReference>
<evidence type="ECO:0000256" key="8">
    <source>
        <dbReference type="SAM" id="SignalP"/>
    </source>
</evidence>
<dbReference type="InterPro" id="IPR008969">
    <property type="entry name" value="CarboxyPept-like_regulatory"/>
</dbReference>
<keyword evidence="3 7" id="KW-1134">Transmembrane beta strand</keyword>
<comment type="caution">
    <text evidence="10">The sequence shown here is derived from an EMBL/GenBank/DDBJ whole genome shotgun (WGS) entry which is preliminary data.</text>
</comment>
<dbReference type="Proteomes" id="UP000031246">
    <property type="component" value="Unassembled WGS sequence"/>
</dbReference>
<evidence type="ECO:0000259" key="9">
    <source>
        <dbReference type="Pfam" id="PF07715"/>
    </source>
</evidence>
<evidence type="ECO:0000256" key="6">
    <source>
        <dbReference type="ARBA" id="ARBA00023237"/>
    </source>
</evidence>
<keyword evidence="10" id="KW-0675">Receptor</keyword>
<keyword evidence="6 7" id="KW-0998">Cell outer membrane</keyword>
<organism evidence="10 11">
    <name type="scientific">Pedobacter kyungheensis</name>
    <dbReference type="NCBI Taxonomy" id="1069985"/>
    <lineage>
        <taxon>Bacteria</taxon>
        <taxon>Pseudomonadati</taxon>
        <taxon>Bacteroidota</taxon>
        <taxon>Sphingobacteriia</taxon>
        <taxon>Sphingobacteriales</taxon>
        <taxon>Sphingobacteriaceae</taxon>
        <taxon>Pedobacter</taxon>
    </lineage>
</organism>
<dbReference type="Pfam" id="PF13715">
    <property type="entry name" value="CarbopepD_reg_2"/>
    <property type="match status" value="1"/>
</dbReference>
<dbReference type="InterPro" id="IPR023996">
    <property type="entry name" value="TonB-dep_OMP_SusC/RagA"/>
</dbReference>
<dbReference type="OrthoDB" id="899266at2"/>
<comment type="similarity">
    <text evidence="7">Belongs to the TonB-dependent receptor family.</text>
</comment>
<dbReference type="NCBIfam" id="TIGR04056">
    <property type="entry name" value="OMP_RagA_SusC"/>
    <property type="match status" value="1"/>
</dbReference>
<dbReference type="InterPro" id="IPR012910">
    <property type="entry name" value="Plug_dom"/>
</dbReference>
<dbReference type="SUPFAM" id="SSF49464">
    <property type="entry name" value="Carboxypeptidase regulatory domain-like"/>
    <property type="match status" value="1"/>
</dbReference>
<dbReference type="RefSeq" id="WP_039473796.1">
    <property type="nucleotide sequence ID" value="NZ_JSYN01000006.1"/>
</dbReference>
<dbReference type="AlphaFoldDB" id="A0A0C1FQJ9"/>
<keyword evidence="4 7" id="KW-0812">Transmembrane</keyword>
<keyword evidence="11" id="KW-1185">Reference proteome</keyword>
<dbReference type="GO" id="GO:0009279">
    <property type="term" value="C:cell outer membrane"/>
    <property type="evidence" value="ECO:0007669"/>
    <property type="project" value="UniProtKB-SubCell"/>
</dbReference>
<keyword evidence="5 7" id="KW-0472">Membrane</keyword>
<feature type="chain" id="PRO_5002131603" evidence="8">
    <location>
        <begin position="21"/>
        <end position="1011"/>
    </location>
</feature>
<dbReference type="PROSITE" id="PS52016">
    <property type="entry name" value="TONB_DEPENDENT_REC_3"/>
    <property type="match status" value="1"/>
</dbReference>
<dbReference type="InterPro" id="IPR036942">
    <property type="entry name" value="Beta-barrel_TonB_sf"/>
</dbReference>
<accession>A0A0C1FQJ9</accession>
<evidence type="ECO:0000256" key="4">
    <source>
        <dbReference type="ARBA" id="ARBA00022692"/>
    </source>
</evidence>
<dbReference type="InterPro" id="IPR037066">
    <property type="entry name" value="Plug_dom_sf"/>
</dbReference>
<dbReference type="EMBL" id="JSYN01000006">
    <property type="protein sequence ID" value="KIA95207.1"/>
    <property type="molecule type" value="Genomic_DNA"/>
</dbReference>
<dbReference type="SUPFAM" id="SSF56935">
    <property type="entry name" value="Porins"/>
    <property type="match status" value="1"/>
</dbReference>
<comment type="subcellular location">
    <subcellularLocation>
        <location evidence="1 7">Cell outer membrane</location>
        <topology evidence="1 7">Multi-pass membrane protein</topology>
    </subcellularLocation>
</comment>
<evidence type="ECO:0000256" key="5">
    <source>
        <dbReference type="ARBA" id="ARBA00023136"/>
    </source>
</evidence>
<keyword evidence="2 7" id="KW-0813">Transport</keyword>
<dbReference type="Gene3D" id="2.170.130.10">
    <property type="entry name" value="TonB-dependent receptor, plug domain"/>
    <property type="match status" value="1"/>
</dbReference>
<keyword evidence="8" id="KW-0732">Signal</keyword>
<dbReference type="FunFam" id="2.170.130.10:FF:000008">
    <property type="entry name" value="SusC/RagA family TonB-linked outer membrane protein"/>
    <property type="match status" value="1"/>
</dbReference>
<gene>
    <name evidence="10" type="ORF">OC25_07805</name>
</gene>
<evidence type="ECO:0000256" key="3">
    <source>
        <dbReference type="ARBA" id="ARBA00022452"/>
    </source>
</evidence>
<proteinExistence type="inferred from homology"/>
<feature type="signal peptide" evidence="8">
    <location>
        <begin position="1"/>
        <end position="20"/>
    </location>
</feature>
<evidence type="ECO:0000313" key="11">
    <source>
        <dbReference type="Proteomes" id="UP000031246"/>
    </source>
</evidence>
<dbReference type="Pfam" id="PF07715">
    <property type="entry name" value="Plug"/>
    <property type="match status" value="1"/>
</dbReference>
<evidence type="ECO:0000313" key="10">
    <source>
        <dbReference type="EMBL" id="KIA95207.1"/>
    </source>
</evidence>
<dbReference type="InterPro" id="IPR039426">
    <property type="entry name" value="TonB-dep_rcpt-like"/>
</dbReference>
<evidence type="ECO:0000256" key="7">
    <source>
        <dbReference type="PROSITE-ProRule" id="PRU01360"/>
    </source>
</evidence>